<dbReference type="PANTHER" id="PTHR30474:SF3">
    <property type="entry name" value="PEPTIDOGLYCAN GLYCOSYLTRANSFERASE RODA"/>
    <property type="match status" value="1"/>
</dbReference>
<dbReference type="InterPro" id="IPR001182">
    <property type="entry name" value="FtsW/RodA"/>
</dbReference>
<evidence type="ECO:0000256" key="2">
    <source>
        <dbReference type="ARBA" id="ARBA00022692"/>
    </source>
</evidence>
<dbReference type="GO" id="GO:0032153">
    <property type="term" value="C:cell division site"/>
    <property type="evidence" value="ECO:0007669"/>
    <property type="project" value="TreeGrafter"/>
</dbReference>
<comment type="subcellular location">
    <subcellularLocation>
        <location evidence="1">Membrane</location>
        <topology evidence="1">Multi-pass membrane protein</topology>
    </subcellularLocation>
</comment>
<feature type="transmembrane region" description="Helical" evidence="6">
    <location>
        <begin position="94"/>
        <end position="115"/>
    </location>
</feature>
<feature type="transmembrane region" description="Helical" evidence="6">
    <location>
        <begin position="295"/>
        <end position="319"/>
    </location>
</feature>
<evidence type="ECO:0000256" key="3">
    <source>
        <dbReference type="ARBA" id="ARBA00022960"/>
    </source>
</evidence>
<keyword evidence="8" id="KW-1185">Reference proteome</keyword>
<keyword evidence="3" id="KW-0133">Cell shape</keyword>
<sequence length="448" mass="50770">MRLLVELTKYLMIILMGTYTFHAFRASIKKNKRHQDRIYRMMTILLFTFHFTGYFTIYVQYPSDTLFLLYGIQVIVFILALNFYHIFYPGISGLLLRNMLMLLSVGFIILSRLSFNNSVRHFIMSSVSLGICIFVPIFIQKFTRLRNYGWVYGAVGLVLLIITLLVGDEKYGAKSWLNLFDIVVIQPLEFVKLLFVFCIASLYDKEWNFKRVCMVTALAGATVLTLVLQKDLGGALIFFITYLFMLYGVTENSLYLLLGLGGGSAAAWIAYRLFYHVQVRVLAWKNPFNYIDKEGYQITQSLFAIGTGGWFGMGLYQGLPKSIPVVDSDFVFAAISEEFGGLFALCLILLYINCFIIMINISVKLDDNFYKLLSLGFSVMFGFQTFLCIGGVIKFIPSTGVTLPLISYGGSSIVSTIIMFAVIQGIYHAGNKSQLKKQSLAGGRYEEY</sequence>
<evidence type="ECO:0000256" key="5">
    <source>
        <dbReference type="ARBA" id="ARBA00023136"/>
    </source>
</evidence>
<dbReference type="GO" id="GO:0008360">
    <property type="term" value="P:regulation of cell shape"/>
    <property type="evidence" value="ECO:0007669"/>
    <property type="project" value="UniProtKB-KW"/>
</dbReference>
<evidence type="ECO:0000313" key="8">
    <source>
        <dbReference type="Proteomes" id="UP000196053"/>
    </source>
</evidence>
<evidence type="ECO:0000256" key="1">
    <source>
        <dbReference type="ARBA" id="ARBA00004141"/>
    </source>
</evidence>
<dbReference type="Proteomes" id="UP000196053">
    <property type="component" value="Chromosome I"/>
</dbReference>
<feature type="transmembrane region" description="Helical" evidence="6">
    <location>
        <begin position="148"/>
        <end position="167"/>
    </location>
</feature>
<feature type="transmembrane region" description="Helical" evidence="6">
    <location>
        <begin position="339"/>
        <end position="360"/>
    </location>
</feature>
<dbReference type="PANTHER" id="PTHR30474">
    <property type="entry name" value="CELL CYCLE PROTEIN"/>
    <property type="match status" value="1"/>
</dbReference>
<feature type="transmembrane region" description="Helical" evidence="6">
    <location>
        <begin position="372"/>
        <end position="393"/>
    </location>
</feature>
<organism evidence="7 8">
    <name type="scientific">Herbinix luporum</name>
    <dbReference type="NCBI Taxonomy" id="1679721"/>
    <lineage>
        <taxon>Bacteria</taxon>
        <taxon>Bacillati</taxon>
        <taxon>Bacillota</taxon>
        <taxon>Clostridia</taxon>
        <taxon>Lachnospirales</taxon>
        <taxon>Lachnospiraceae</taxon>
        <taxon>Herbinix</taxon>
    </lineage>
</organism>
<dbReference type="GO" id="GO:0015648">
    <property type="term" value="F:lipid-linked peptidoglycan transporter activity"/>
    <property type="evidence" value="ECO:0007669"/>
    <property type="project" value="TreeGrafter"/>
</dbReference>
<keyword evidence="5 6" id="KW-0472">Membrane</keyword>
<proteinExistence type="predicted"/>
<accession>A0A0K8J7A6</accession>
<evidence type="ECO:0008006" key="9">
    <source>
        <dbReference type="Google" id="ProtNLM"/>
    </source>
</evidence>
<feature type="transmembrane region" description="Helical" evidence="6">
    <location>
        <begin position="121"/>
        <end position="139"/>
    </location>
</feature>
<dbReference type="EMBL" id="LN879430">
    <property type="protein sequence ID" value="CUH93182.1"/>
    <property type="molecule type" value="Genomic_DNA"/>
</dbReference>
<evidence type="ECO:0000256" key="4">
    <source>
        <dbReference type="ARBA" id="ARBA00022989"/>
    </source>
</evidence>
<feature type="transmembrane region" description="Helical" evidence="6">
    <location>
        <begin position="254"/>
        <end position="274"/>
    </location>
</feature>
<keyword evidence="4 6" id="KW-1133">Transmembrane helix</keyword>
<feature type="transmembrane region" description="Helical" evidence="6">
    <location>
        <begin position="67"/>
        <end position="87"/>
    </location>
</feature>
<feature type="transmembrane region" description="Helical" evidence="6">
    <location>
        <begin position="215"/>
        <end position="248"/>
    </location>
</feature>
<evidence type="ECO:0000256" key="6">
    <source>
        <dbReference type="SAM" id="Phobius"/>
    </source>
</evidence>
<feature type="transmembrane region" description="Helical" evidence="6">
    <location>
        <begin position="38"/>
        <end position="61"/>
    </location>
</feature>
<dbReference type="AlphaFoldDB" id="A0A0K8J7A6"/>
<dbReference type="GO" id="GO:0005886">
    <property type="term" value="C:plasma membrane"/>
    <property type="evidence" value="ECO:0007669"/>
    <property type="project" value="TreeGrafter"/>
</dbReference>
<evidence type="ECO:0000313" key="7">
    <source>
        <dbReference type="EMBL" id="CUH93182.1"/>
    </source>
</evidence>
<dbReference type="KEGG" id="hsd:SD1D_1637"/>
<dbReference type="GO" id="GO:0051301">
    <property type="term" value="P:cell division"/>
    <property type="evidence" value="ECO:0007669"/>
    <property type="project" value="InterPro"/>
</dbReference>
<feature type="transmembrane region" description="Helical" evidence="6">
    <location>
        <begin position="7"/>
        <end position="26"/>
    </location>
</feature>
<dbReference type="Pfam" id="PF01098">
    <property type="entry name" value="FTSW_RODA_SPOVE"/>
    <property type="match status" value="1"/>
</dbReference>
<protein>
    <recommendedName>
        <fullName evidence="9">FtsW/RodA/SpoVE family cell cycle protein</fullName>
    </recommendedName>
</protein>
<keyword evidence="2 6" id="KW-0812">Transmembrane</keyword>
<name>A0A0K8J7A6_9FIRM</name>
<feature type="transmembrane region" description="Helical" evidence="6">
    <location>
        <begin position="405"/>
        <end position="427"/>
    </location>
</feature>
<reference evidence="8" key="1">
    <citation type="submission" date="2015-09" db="EMBL/GenBank/DDBJ databases">
        <authorList>
            <person name="Wibberg D."/>
        </authorList>
    </citation>
    <scope>NUCLEOTIDE SEQUENCE [LARGE SCALE GENOMIC DNA]</scope>
    <source>
        <strain evidence="8">SD1D</strain>
    </source>
</reference>
<dbReference type="RefSeq" id="WP_242955205.1">
    <property type="nucleotide sequence ID" value="NZ_LN879430.1"/>
</dbReference>
<gene>
    <name evidence="7" type="ORF">SD1D_1637</name>
</gene>
<feature type="transmembrane region" description="Helical" evidence="6">
    <location>
        <begin position="179"/>
        <end position="203"/>
    </location>
</feature>